<dbReference type="GO" id="GO:0016747">
    <property type="term" value="F:acyltransferase activity, transferring groups other than amino-acyl groups"/>
    <property type="evidence" value="ECO:0007669"/>
    <property type="project" value="InterPro"/>
</dbReference>
<dbReference type="OrthoDB" id="5506158at2"/>
<dbReference type="PROSITE" id="PS51186">
    <property type="entry name" value="GNAT"/>
    <property type="match status" value="1"/>
</dbReference>
<protein>
    <submittedName>
        <fullName evidence="4">GNAT family N-acetyltransferase</fullName>
    </submittedName>
</protein>
<accession>A0A4P8L3H6</accession>
<dbReference type="Gene3D" id="3.40.630.30">
    <property type="match status" value="1"/>
</dbReference>
<evidence type="ECO:0000313" key="5">
    <source>
        <dbReference type="Proteomes" id="UP000298602"/>
    </source>
</evidence>
<dbReference type="PANTHER" id="PTHR43800">
    <property type="entry name" value="PEPTIDYL-LYSINE N-ACETYLTRANSFERASE YJAB"/>
    <property type="match status" value="1"/>
</dbReference>
<dbReference type="KEGG" id="dax:FDQ92_09240"/>
<dbReference type="SUPFAM" id="SSF55729">
    <property type="entry name" value="Acyl-CoA N-acyltransferases (Nat)"/>
    <property type="match status" value="1"/>
</dbReference>
<dbReference type="EMBL" id="CP040098">
    <property type="protein sequence ID" value="QCQ22324.1"/>
    <property type="molecule type" value="Genomic_DNA"/>
</dbReference>
<dbReference type="CDD" id="cd04301">
    <property type="entry name" value="NAT_SF"/>
    <property type="match status" value="1"/>
</dbReference>
<evidence type="ECO:0000313" key="4">
    <source>
        <dbReference type="EMBL" id="QCQ22324.1"/>
    </source>
</evidence>
<feature type="domain" description="N-acetyltransferase" evidence="3">
    <location>
        <begin position="17"/>
        <end position="170"/>
    </location>
</feature>
<gene>
    <name evidence="4" type="ORF">FDQ92_09240</name>
</gene>
<reference evidence="4 5" key="1">
    <citation type="submission" date="2019-05" db="EMBL/GenBank/DDBJ databases">
        <title>The Complete Genome Sequence of the n-alkane-degrading Desulfoglaeba alkanexedens ALDC reveals multiple alkylsuccinate synthase gene clusters.</title>
        <authorList>
            <person name="Callaghan A.V."/>
            <person name="Davidova I.A."/>
            <person name="Duncan K.E."/>
            <person name="Morris B."/>
            <person name="McInerney M.J."/>
        </authorList>
    </citation>
    <scope>NUCLEOTIDE SEQUENCE [LARGE SCALE GENOMIC DNA]</scope>
    <source>
        <strain evidence="4 5">ALDC</strain>
    </source>
</reference>
<evidence type="ECO:0000256" key="2">
    <source>
        <dbReference type="ARBA" id="ARBA00023315"/>
    </source>
</evidence>
<dbReference type="AlphaFoldDB" id="A0A4P8L3H6"/>
<keyword evidence="2" id="KW-0012">Acyltransferase</keyword>
<organism evidence="4 5">
    <name type="scientific">Desulfoglaeba alkanexedens ALDC</name>
    <dbReference type="NCBI Taxonomy" id="980445"/>
    <lineage>
        <taxon>Bacteria</taxon>
        <taxon>Pseudomonadati</taxon>
        <taxon>Thermodesulfobacteriota</taxon>
        <taxon>Syntrophobacteria</taxon>
        <taxon>Syntrophobacterales</taxon>
        <taxon>Syntrophobacteraceae</taxon>
        <taxon>Desulfoglaeba</taxon>
    </lineage>
</organism>
<dbReference type="RefSeq" id="WP_137424405.1">
    <property type="nucleotide sequence ID" value="NZ_CP040098.1"/>
</dbReference>
<dbReference type="Proteomes" id="UP000298602">
    <property type="component" value="Chromosome"/>
</dbReference>
<dbReference type="InterPro" id="IPR016181">
    <property type="entry name" value="Acyl_CoA_acyltransferase"/>
</dbReference>
<name>A0A4P8L3H6_9BACT</name>
<sequence length="182" mass="20700">MTGLSERSDRKKKRVHVTVREMELDDLAVVFHLGEQLFKADVVPNLYRTWDEYEVVSFFMSDPEFCLVAEAGEDIVGFALGTTISKARSAWKYGHLVWLGVRPDLHGYGIGEKLFAQFKELMLDEGVRIIFVDSEADNLGALYFFRKMGFGSPKEHIYLSLNLAAQKRRPRAETSTSSEPES</sequence>
<dbReference type="PANTHER" id="PTHR43800:SF1">
    <property type="entry name" value="PEPTIDYL-LYSINE N-ACETYLTRANSFERASE YJAB"/>
    <property type="match status" value="1"/>
</dbReference>
<keyword evidence="5" id="KW-1185">Reference proteome</keyword>
<dbReference type="InterPro" id="IPR000182">
    <property type="entry name" value="GNAT_dom"/>
</dbReference>
<reference evidence="4 5" key="2">
    <citation type="submission" date="2019-05" db="EMBL/GenBank/DDBJ databases">
        <authorList>
            <person name="Suflita J.M."/>
            <person name="Marks C.R."/>
        </authorList>
    </citation>
    <scope>NUCLEOTIDE SEQUENCE [LARGE SCALE GENOMIC DNA]</scope>
    <source>
        <strain evidence="4 5">ALDC</strain>
    </source>
</reference>
<proteinExistence type="predicted"/>
<dbReference type="Pfam" id="PF00583">
    <property type="entry name" value="Acetyltransf_1"/>
    <property type="match status" value="1"/>
</dbReference>
<evidence type="ECO:0000256" key="1">
    <source>
        <dbReference type="ARBA" id="ARBA00022679"/>
    </source>
</evidence>
<evidence type="ECO:0000259" key="3">
    <source>
        <dbReference type="PROSITE" id="PS51186"/>
    </source>
</evidence>
<keyword evidence="1 4" id="KW-0808">Transferase</keyword>